<protein>
    <submittedName>
        <fullName evidence="2">Uncharacterized protein</fullName>
    </submittedName>
</protein>
<evidence type="ECO:0000313" key="3">
    <source>
        <dbReference type="Proteomes" id="UP001165679"/>
    </source>
</evidence>
<dbReference type="EMBL" id="JAPDNT010000002">
    <property type="protein sequence ID" value="MCW3474108.1"/>
    <property type="molecule type" value="Genomic_DNA"/>
</dbReference>
<gene>
    <name evidence="2" type="ORF">OL599_05905</name>
</gene>
<dbReference type="Proteomes" id="UP001165679">
    <property type="component" value="Unassembled WGS sequence"/>
</dbReference>
<feature type="transmembrane region" description="Helical" evidence="1">
    <location>
        <begin position="145"/>
        <end position="165"/>
    </location>
</feature>
<organism evidence="2 3">
    <name type="scientific">Limobrevibacterium gyesilva</name>
    <dbReference type="NCBI Taxonomy" id="2991712"/>
    <lineage>
        <taxon>Bacteria</taxon>
        <taxon>Pseudomonadati</taxon>
        <taxon>Pseudomonadota</taxon>
        <taxon>Alphaproteobacteria</taxon>
        <taxon>Acetobacterales</taxon>
        <taxon>Acetobacteraceae</taxon>
        <taxon>Limobrevibacterium</taxon>
    </lineage>
</organism>
<keyword evidence="1" id="KW-0472">Membrane</keyword>
<feature type="transmembrane region" description="Helical" evidence="1">
    <location>
        <begin position="26"/>
        <end position="49"/>
    </location>
</feature>
<sequence length="230" mass="26409">MDSAIQHAPETLPHKVYRIWWHEMKLFLPPAIYFFCAFNIIVLTTNLLVHDYWYALTNFALATGFALVVGKAVLVADSLHAIDRFRGAPLIFPVLYKTAFYTLVTFIARMLEQTVHFALDANGFGPAFAEAAAAFTWHRFAAIQIWIFVCFLIYTTVSEIGALLGPGQLTRLFFRYRPSYYKLTRRQHMHALMEISRLAETKPRERLLDPGTEEGAKLVRIIDALRRRPA</sequence>
<evidence type="ECO:0000256" key="1">
    <source>
        <dbReference type="SAM" id="Phobius"/>
    </source>
</evidence>
<dbReference type="AlphaFoldDB" id="A0AA42CCX2"/>
<proteinExistence type="predicted"/>
<reference evidence="2" key="2">
    <citation type="submission" date="2022-10" db="EMBL/GenBank/DDBJ databases">
        <authorList>
            <person name="Trinh H.N."/>
        </authorList>
    </citation>
    <scope>NUCLEOTIDE SEQUENCE</scope>
    <source>
        <strain evidence="2">RN2-1</strain>
    </source>
</reference>
<keyword evidence="1" id="KW-0812">Transmembrane</keyword>
<keyword evidence="1" id="KW-1133">Transmembrane helix</keyword>
<dbReference type="RefSeq" id="WP_264712728.1">
    <property type="nucleotide sequence ID" value="NZ_JAPDNT010000002.1"/>
</dbReference>
<comment type="caution">
    <text evidence="2">The sequence shown here is derived from an EMBL/GenBank/DDBJ whole genome shotgun (WGS) entry which is preliminary data.</text>
</comment>
<feature type="transmembrane region" description="Helical" evidence="1">
    <location>
        <begin position="55"/>
        <end position="76"/>
    </location>
</feature>
<name>A0AA42CCX2_9PROT</name>
<accession>A0AA42CCX2</accession>
<keyword evidence="3" id="KW-1185">Reference proteome</keyword>
<feature type="transmembrane region" description="Helical" evidence="1">
    <location>
        <begin position="88"/>
        <end position="108"/>
    </location>
</feature>
<evidence type="ECO:0000313" key="2">
    <source>
        <dbReference type="EMBL" id="MCW3474108.1"/>
    </source>
</evidence>
<reference evidence="2" key="1">
    <citation type="submission" date="2022-09" db="EMBL/GenBank/DDBJ databases">
        <title>Rhodovastum sp. nov. RN2-1 isolated from soil in Seongnam, South Korea.</title>
        <authorList>
            <person name="Le N.T."/>
        </authorList>
    </citation>
    <scope>NUCLEOTIDE SEQUENCE</scope>
    <source>
        <strain evidence="2">RN2-1</strain>
    </source>
</reference>